<reference evidence="1 2" key="1">
    <citation type="submission" date="2016-06" db="EMBL/GenBank/DDBJ databases">
        <title>First insights into the genetic diversity and population structure of in the Bacillus cereus group bacteria from diverse marine environments.</title>
        <authorList>
            <person name="Liu Y."/>
            <person name="Lai Q."/>
            <person name="Shao Z."/>
        </authorList>
    </citation>
    <scope>NUCLEOTIDE SEQUENCE [LARGE SCALE GENOMIC DNA]</scope>
    <source>
        <strain evidence="1 2">N35-10-2</strain>
    </source>
</reference>
<accession>A0A1J9TS24</accession>
<dbReference type="AlphaFoldDB" id="A0A1J9TS24"/>
<name>A0A1J9TS24_9BACI</name>
<proteinExistence type="predicted"/>
<organism evidence="1 2">
    <name type="scientific">Bacillus albus</name>
    <dbReference type="NCBI Taxonomy" id="2026189"/>
    <lineage>
        <taxon>Bacteria</taxon>
        <taxon>Bacillati</taxon>
        <taxon>Bacillota</taxon>
        <taxon>Bacilli</taxon>
        <taxon>Bacillales</taxon>
        <taxon>Bacillaceae</taxon>
        <taxon>Bacillus</taxon>
        <taxon>Bacillus cereus group</taxon>
    </lineage>
</organism>
<evidence type="ECO:0000313" key="2">
    <source>
        <dbReference type="Proteomes" id="UP000181873"/>
    </source>
</evidence>
<comment type="caution">
    <text evidence="1">The sequence shown here is derived from an EMBL/GenBank/DDBJ whole genome shotgun (WGS) entry which is preliminary data.</text>
</comment>
<dbReference type="Gene3D" id="2.20.28.30">
    <property type="entry name" value="RNA polymerase ii, chain L"/>
    <property type="match status" value="1"/>
</dbReference>
<dbReference type="RefSeq" id="WP_071758817.1">
    <property type="nucleotide sequence ID" value="NZ_CBCSIO010000006.1"/>
</dbReference>
<evidence type="ECO:0000313" key="1">
    <source>
        <dbReference type="EMBL" id="OJD59843.1"/>
    </source>
</evidence>
<gene>
    <name evidence="1" type="ORF">BAU25_17690</name>
</gene>
<protein>
    <submittedName>
        <fullName evidence="1">Uncharacterized protein</fullName>
    </submittedName>
</protein>
<dbReference type="Proteomes" id="UP000181873">
    <property type="component" value="Unassembled WGS sequence"/>
</dbReference>
<sequence>MSFKTNFNMNDFEKAIRKQAEQAIKNGESGATTEIECTNCKKEFEIVAKEGTVNCPHCNEEINITFNIEYNN</sequence>
<dbReference type="EMBL" id="MAOE01000111">
    <property type="protein sequence ID" value="OJD59843.1"/>
    <property type="molecule type" value="Genomic_DNA"/>
</dbReference>